<feature type="region of interest" description="Disordered" evidence="1">
    <location>
        <begin position="44"/>
        <end position="64"/>
    </location>
</feature>
<name>A0A5B8MS09_9CHLO</name>
<dbReference type="AlphaFoldDB" id="A0A5B8MS09"/>
<dbReference type="EMBL" id="CP031042">
    <property type="protein sequence ID" value="QDZ23201.1"/>
    <property type="molecule type" value="Genomic_DNA"/>
</dbReference>
<gene>
    <name evidence="2" type="ORF">A3770_09p57190</name>
</gene>
<feature type="region of interest" description="Disordered" evidence="1">
    <location>
        <begin position="1"/>
        <end position="29"/>
    </location>
</feature>
<sequence>MTTATLTSPQPGARKRTRQHEQDKETSLEHLTQKVQRLHASESFDQLSPNVGTPPLAASGNNYQASPFEDKLRHLQEYLQINQVLKELHFDRLKRHEKR</sequence>
<organism evidence="2 3">
    <name type="scientific">Chloropicon primus</name>
    <dbReference type="NCBI Taxonomy" id="1764295"/>
    <lineage>
        <taxon>Eukaryota</taxon>
        <taxon>Viridiplantae</taxon>
        <taxon>Chlorophyta</taxon>
        <taxon>Chloropicophyceae</taxon>
        <taxon>Chloropicales</taxon>
        <taxon>Chloropicaceae</taxon>
        <taxon>Chloropicon</taxon>
    </lineage>
</organism>
<keyword evidence="3" id="KW-1185">Reference proteome</keyword>
<protein>
    <submittedName>
        <fullName evidence="2">Uncharacterized protein</fullName>
    </submittedName>
</protein>
<proteinExistence type="predicted"/>
<evidence type="ECO:0000313" key="3">
    <source>
        <dbReference type="Proteomes" id="UP000316726"/>
    </source>
</evidence>
<feature type="compositionally biased region" description="Polar residues" evidence="1">
    <location>
        <begin position="1"/>
        <end position="10"/>
    </location>
</feature>
<dbReference type="Proteomes" id="UP000316726">
    <property type="component" value="Chromosome 9"/>
</dbReference>
<accession>A0A5B8MS09</accession>
<evidence type="ECO:0000256" key="1">
    <source>
        <dbReference type="SAM" id="MobiDB-lite"/>
    </source>
</evidence>
<reference evidence="2 3" key="1">
    <citation type="submission" date="2018-07" db="EMBL/GenBank/DDBJ databases">
        <title>The complete nuclear genome of the prasinophyte Chloropicon primus (CCMP1205).</title>
        <authorList>
            <person name="Pombert J.-F."/>
            <person name="Otis C."/>
            <person name="Turmel M."/>
            <person name="Lemieux C."/>
        </authorList>
    </citation>
    <scope>NUCLEOTIDE SEQUENCE [LARGE SCALE GENOMIC DNA]</scope>
    <source>
        <strain evidence="2 3">CCMP1205</strain>
    </source>
</reference>
<feature type="compositionally biased region" description="Basic and acidic residues" evidence="1">
    <location>
        <begin position="19"/>
        <end position="29"/>
    </location>
</feature>
<evidence type="ECO:0000313" key="2">
    <source>
        <dbReference type="EMBL" id="QDZ23201.1"/>
    </source>
</evidence>